<reference evidence="2 3" key="1">
    <citation type="journal article" date="2023" name="Elife">
        <title>Identification of key yeast species and microbe-microbe interactions impacting larval growth of Drosophila in the wild.</title>
        <authorList>
            <person name="Mure A."/>
            <person name="Sugiura Y."/>
            <person name="Maeda R."/>
            <person name="Honda K."/>
            <person name="Sakurai N."/>
            <person name="Takahashi Y."/>
            <person name="Watada M."/>
            <person name="Katoh T."/>
            <person name="Gotoh A."/>
            <person name="Gotoh Y."/>
            <person name="Taniguchi I."/>
            <person name="Nakamura K."/>
            <person name="Hayashi T."/>
            <person name="Katayama T."/>
            <person name="Uemura T."/>
            <person name="Hattori Y."/>
        </authorList>
    </citation>
    <scope>NUCLEOTIDE SEQUENCE [LARGE SCALE GENOMIC DNA]</scope>
    <source>
        <strain evidence="2 3">KH-74</strain>
    </source>
</reference>
<keyword evidence="3" id="KW-1185">Reference proteome</keyword>
<dbReference type="InterPro" id="IPR001180">
    <property type="entry name" value="CNH_dom"/>
</dbReference>
<dbReference type="PANTHER" id="PTHR12894">
    <property type="entry name" value="CNH DOMAIN CONTAINING"/>
    <property type="match status" value="1"/>
</dbReference>
<dbReference type="PROSITE" id="PS50219">
    <property type="entry name" value="CNH"/>
    <property type="match status" value="1"/>
</dbReference>
<comment type="caution">
    <text evidence="2">The sequence shown here is derived from an EMBL/GenBank/DDBJ whole genome shotgun (WGS) entry which is preliminary data.</text>
</comment>
<name>A0AAV5S0E3_MAUHU</name>
<dbReference type="PANTHER" id="PTHR12894:SF28">
    <property type="entry name" value="VACUOLAR PROTEIN SORTING-ASSOCIATED PROTEIN 3"/>
    <property type="match status" value="1"/>
</dbReference>
<dbReference type="InterPro" id="IPR032914">
    <property type="entry name" value="Vam6/VPS39/TRAP1"/>
</dbReference>
<gene>
    <name evidence="2" type="ORF">DAKH74_039250</name>
</gene>
<accession>A0AAV5S0E3</accession>
<dbReference type="Proteomes" id="UP001377567">
    <property type="component" value="Unassembled WGS sequence"/>
</dbReference>
<dbReference type="GO" id="GO:0034058">
    <property type="term" value="P:endosomal vesicle fusion"/>
    <property type="evidence" value="ECO:0007669"/>
    <property type="project" value="TreeGrafter"/>
</dbReference>
<feature type="domain" description="CNH" evidence="1">
    <location>
        <begin position="43"/>
        <end position="330"/>
    </location>
</feature>
<dbReference type="EMBL" id="BTGD01000011">
    <property type="protein sequence ID" value="GMM57309.1"/>
    <property type="molecule type" value="Genomic_DNA"/>
</dbReference>
<organism evidence="2 3">
    <name type="scientific">Maudiozyma humilis</name>
    <name type="common">Sour dough yeast</name>
    <name type="synonym">Kazachstania humilis</name>
    <dbReference type="NCBI Taxonomy" id="51915"/>
    <lineage>
        <taxon>Eukaryota</taxon>
        <taxon>Fungi</taxon>
        <taxon>Dikarya</taxon>
        <taxon>Ascomycota</taxon>
        <taxon>Saccharomycotina</taxon>
        <taxon>Saccharomycetes</taxon>
        <taxon>Saccharomycetales</taxon>
        <taxon>Saccharomycetaceae</taxon>
        <taxon>Maudiozyma</taxon>
    </lineage>
</organism>
<evidence type="ECO:0000313" key="3">
    <source>
        <dbReference type="Proteomes" id="UP001377567"/>
    </source>
</evidence>
<dbReference type="GO" id="GO:0000329">
    <property type="term" value="C:fungal-type vacuole membrane"/>
    <property type="evidence" value="ECO:0007669"/>
    <property type="project" value="TreeGrafter"/>
</dbReference>
<dbReference type="GO" id="GO:0006914">
    <property type="term" value="P:autophagy"/>
    <property type="evidence" value="ECO:0007669"/>
    <property type="project" value="TreeGrafter"/>
</dbReference>
<evidence type="ECO:0000313" key="2">
    <source>
        <dbReference type="EMBL" id="GMM57309.1"/>
    </source>
</evidence>
<dbReference type="AlphaFoldDB" id="A0AAV5S0E3"/>
<proteinExistence type="predicted"/>
<sequence>MSSDHESEHKEEPGTPVEVLTTHISDSKGPWFTFPIISDLPEDNEISVIESYDEHVYIGTTSGEILHYFEIECGNYLLVSRTNFDESNKDQQGSIDKIIILPTIEKACILSASRVVLFLLPEMAPAPNVERIAHVNDVVLRNIPKGNDKRFKNSYELLLFSDEHVRNLVVSENGFRQNKQYDFKLIETGVCHDSIVMTAKLNNYEIVNLGRSQVIPLFRISELVDDDEDTPTLPPMIRSFDDKSFLVCSGGSSYEHNAMVLVVDHNGDLTGTAIELEHYPTDIVVKYPYLFVQYKDDSIELYRFSDEQKAILQSITETGSKLRLFDTHKSFKYYENPDVQQERCVEVQELVVDKLTLVPINEESVNDSYGTEDKEKQVREIYEETTSVVLANKSVMYAVASEPIFLSIDNFDKSEMELIENYLKSCPELNLKTKFSILQRNYLQVLYLLLDILHCEEITDVTVEMWCDKIKSIDIRLLFDLLGFKTYGDLWIYRSLKKTYVKIKGLKLRNKTSGSPRDLMRSFTIASKKILSLLEGEKASIQDSGNIVKTIDVNLFMLEFDEGAGTVEDFDINKYNVMSQYEIIAIIRDVMLPKDDSRKGLLIKAYQQKDMYSEALSILREDIDDKDKTSIYRLFDFIQDNVEKFPEIYRSKNIMEDVVFVIEKLDTLEDSVGMRKVIKRIIALLEKVHIDIDLLLQKVEELEESVSIKVFILEEVGVEDNAGDKSVNQEFLVKYYIEKLHAEIIKKELWATLEKHLAAYRQDMNYDKMKLKKYLLTKIRKDSAFQEFLSFHKKIIRISKNSESIFTKITDEVAKFDKDSILFILFAAHENGTNEENKKSYLQILMDNNAFLEIQQHVNAENYLSIFDYYIETVGDVDLDTEFLKRTQSFLDDTTLYREVLRKIPADCPLWKISPLILRRLQKQQTSLERSELEKSLFKDEVCIYSDILNKLGT</sequence>
<protein>
    <submittedName>
        <fullName evidence="2">CORVET complex subunit</fullName>
    </submittedName>
</protein>
<evidence type="ECO:0000259" key="1">
    <source>
        <dbReference type="PROSITE" id="PS50219"/>
    </source>
</evidence>